<dbReference type="Pfam" id="PF00534">
    <property type="entry name" value="Glycos_transf_1"/>
    <property type="match status" value="1"/>
</dbReference>
<reference evidence="2 3" key="1">
    <citation type="submission" date="2020-07" db="EMBL/GenBank/DDBJ databases">
        <title>Halosimplex litoreum sp. nov. and Halosimplex rubrum sp. nov., isolated from different salt environments.</title>
        <authorList>
            <person name="Cui H."/>
        </authorList>
    </citation>
    <scope>NUCLEOTIDE SEQUENCE [LARGE SCALE GENOMIC DNA]</scope>
    <source>
        <strain evidence="2 3">R2</strain>
    </source>
</reference>
<evidence type="ECO:0000313" key="2">
    <source>
        <dbReference type="EMBL" id="QLH85068.1"/>
    </source>
</evidence>
<dbReference type="EMBL" id="CP058909">
    <property type="protein sequence ID" value="QLH85068.1"/>
    <property type="molecule type" value="Genomic_DNA"/>
</dbReference>
<feature type="domain" description="Glycosyl transferase family 1" evidence="1">
    <location>
        <begin position="159"/>
        <end position="315"/>
    </location>
</feature>
<dbReference type="CDD" id="cd03801">
    <property type="entry name" value="GT4_PimA-like"/>
    <property type="match status" value="1"/>
</dbReference>
<evidence type="ECO:0000259" key="1">
    <source>
        <dbReference type="Pfam" id="PF00534"/>
    </source>
</evidence>
<organism evidence="2 3">
    <name type="scientific">Halosimplex pelagicum</name>
    <dbReference type="NCBI Taxonomy" id="869886"/>
    <lineage>
        <taxon>Archaea</taxon>
        <taxon>Methanobacteriati</taxon>
        <taxon>Methanobacteriota</taxon>
        <taxon>Stenosarchaea group</taxon>
        <taxon>Halobacteria</taxon>
        <taxon>Halobacteriales</taxon>
        <taxon>Haloarculaceae</taxon>
        <taxon>Halosimplex</taxon>
    </lineage>
</organism>
<dbReference type="InterPro" id="IPR001296">
    <property type="entry name" value="Glyco_trans_1"/>
</dbReference>
<dbReference type="Proteomes" id="UP000509346">
    <property type="component" value="Chromosome"/>
</dbReference>
<dbReference type="GO" id="GO:0016757">
    <property type="term" value="F:glycosyltransferase activity"/>
    <property type="evidence" value="ECO:0007669"/>
    <property type="project" value="InterPro"/>
</dbReference>
<protein>
    <submittedName>
        <fullName evidence="2">Glycosyltransferase</fullName>
    </submittedName>
</protein>
<proteinExistence type="predicted"/>
<dbReference type="AlphaFoldDB" id="A0A7D5T8M3"/>
<dbReference type="PANTHER" id="PTHR45947:SF3">
    <property type="entry name" value="SULFOQUINOVOSYL TRANSFERASE SQD2"/>
    <property type="match status" value="1"/>
</dbReference>
<sequence>MKIGYFCYLLSGTGPRTRAADIIDAVATETDHEVVVLTHEPEKVRGPARVHAVSITDPLSMLRLARREFADADVVHVPINVYQVLFVRLVYRGSLVGGIGPGIQPTPFHRYLGRLLGIDVKIKVLESDTIWDETGYDTEVCTATIDTDLFHPYDGERIRELRRARDISDDETVVLYVGKLTEGQGAHIVDEMARLSADDGDIRFVVAGDGPMADTFRDRDDLTYEGFVDNKSLPEYYNLADVTVAPRKFDRTSNVGLESIACGTPMISTAKGDILDVFEDQKPYVWSDRTPEAVLETVRELASDPDFYRTQVERGHEVFDGMTLTIDSALETHLDVYEELARRR</sequence>
<gene>
    <name evidence="2" type="ORF">HZS54_20505</name>
</gene>
<dbReference type="SUPFAM" id="SSF53756">
    <property type="entry name" value="UDP-Glycosyltransferase/glycogen phosphorylase"/>
    <property type="match status" value="1"/>
</dbReference>
<dbReference type="PANTHER" id="PTHR45947">
    <property type="entry name" value="SULFOQUINOVOSYL TRANSFERASE SQD2"/>
    <property type="match status" value="1"/>
</dbReference>
<accession>A0A7D5T8M3</accession>
<keyword evidence="2" id="KW-0808">Transferase</keyword>
<keyword evidence="3" id="KW-1185">Reference proteome</keyword>
<name>A0A7D5T8M3_9EURY</name>
<dbReference type="InterPro" id="IPR050194">
    <property type="entry name" value="Glycosyltransferase_grp1"/>
</dbReference>
<evidence type="ECO:0000313" key="3">
    <source>
        <dbReference type="Proteomes" id="UP000509346"/>
    </source>
</evidence>
<dbReference type="Gene3D" id="3.40.50.2000">
    <property type="entry name" value="Glycogen Phosphorylase B"/>
    <property type="match status" value="1"/>
</dbReference>
<dbReference type="KEGG" id="hpel:HZS54_20505"/>